<comment type="caution">
    <text evidence="4">The sequence shown here is derived from an EMBL/GenBank/DDBJ whole genome shotgun (WGS) entry which is preliminary data.</text>
</comment>
<keyword evidence="2 3" id="KW-0663">Pyridoxal phosphate</keyword>
<keyword evidence="4" id="KW-0456">Lyase</keyword>
<evidence type="ECO:0000256" key="1">
    <source>
        <dbReference type="PIRSR" id="PIRSR000390-1"/>
    </source>
</evidence>
<dbReference type="InterPro" id="IPR000653">
    <property type="entry name" value="DegT/StrS_aminotransferase"/>
</dbReference>
<dbReference type="InterPro" id="IPR015422">
    <property type="entry name" value="PyrdxlP-dep_Trfase_small"/>
</dbReference>
<protein>
    <submittedName>
        <fullName evidence="4">3-amino-5-hydroxybenzoate synthase</fullName>
        <ecNumber evidence="4">4.2.1.144</ecNumber>
    </submittedName>
</protein>
<feature type="modified residue" description="N6-(pyridoxal phosphate)lysine" evidence="2">
    <location>
        <position position="181"/>
    </location>
</feature>
<dbReference type="EMBL" id="PGLV01000001">
    <property type="protein sequence ID" value="POZ56947.1"/>
    <property type="molecule type" value="Genomic_DNA"/>
</dbReference>
<dbReference type="CDD" id="cd00616">
    <property type="entry name" value="AHBA_syn"/>
    <property type="match status" value="1"/>
</dbReference>
<dbReference type="AlphaFoldDB" id="A0A2S5D1S2"/>
<name>A0A2S5D1S2_LYSSH</name>
<dbReference type="InterPro" id="IPR015421">
    <property type="entry name" value="PyrdxlP-dep_Trfase_major"/>
</dbReference>
<dbReference type="Gene3D" id="3.90.1150.10">
    <property type="entry name" value="Aspartate Aminotransferase, domain 1"/>
    <property type="match status" value="1"/>
</dbReference>
<gene>
    <name evidence="4" type="primary">rifK</name>
    <name evidence="4" type="ORF">LYSIN_01730</name>
</gene>
<evidence type="ECO:0000256" key="3">
    <source>
        <dbReference type="RuleBase" id="RU004508"/>
    </source>
</evidence>
<dbReference type="EC" id="4.2.1.144" evidence="4"/>
<dbReference type="SUPFAM" id="SSF53383">
    <property type="entry name" value="PLP-dependent transferases"/>
    <property type="match status" value="1"/>
</dbReference>
<dbReference type="PIRSF" id="PIRSF000390">
    <property type="entry name" value="PLP_StrS"/>
    <property type="match status" value="1"/>
</dbReference>
<organism evidence="4 5">
    <name type="scientific">Lysinibacillus sphaericus</name>
    <name type="common">Bacillus sphaericus</name>
    <dbReference type="NCBI Taxonomy" id="1421"/>
    <lineage>
        <taxon>Bacteria</taxon>
        <taxon>Bacillati</taxon>
        <taxon>Bacillota</taxon>
        <taxon>Bacilli</taxon>
        <taxon>Bacillales</taxon>
        <taxon>Bacillaceae</taxon>
        <taxon>Lysinibacillus</taxon>
    </lineage>
</organism>
<dbReference type="GO" id="GO:0016829">
    <property type="term" value="F:lyase activity"/>
    <property type="evidence" value="ECO:0007669"/>
    <property type="project" value="UniProtKB-KW"/>
</dbReference>
<dbReference type="Proteomes" id="UP000237319">
    <property type="component" value="Unassembled WGS sequence"/>
</dbReference>
<reference evidence="4 5" key="1">
    <citation type="submission" date="2017-11" db="EMBL/GenBank/DDBJ databases">
        <title>Genome sequence of Lysinibacillus sphaericus, a lignin-degrading bacteria isolated from municipal solid waste soil.</title>
        <authorList>
            <person name="Persinoti G.F."/>
            <person name="Paixao D.A."/>
            <person name="Bugg T.D."/>
            <person name="Squina F.M."/>
        </authorList>
    </citation>
    <scope>NUCLEOTIDE SEQUENCE [LARGE SCALE GENOMIC DNA]</scope>
    <source>
        <strain evidence="4 5">A1</strain>
    </source>
</reference>
<dbReference type="RefSeq" id="WP_146051993.1">
    <property type="nucleotide sequence ID" value="NZ_PGLV01000001.1"/>
</dbReference>
<evidence type="ECO:0000313" key="4">
    <source>
        <dbReference type="EMBL" id="POZ56947.1"/>
    </source>
</evidence>
<sequence>MNNIKTMITDEDKQRVLECLESGNLWRGNGKYLFEFEEAFSNLHQSKYSLAVTNGTHALEIALAALDISFGDEVLIPAYTFIATASAVLMRNALPVPIEVDRETYCINPKSINEKITNHTKALIVVHIAGHACEMDEIMKIAKENSIAVIEDCAHAHGSFYKDKALGSIGDIGTFSFQAIKTMTAGEGGMIVTSSKKLYEKAYSYFNCGRNVFGNPYEHKSIASNYRMSEIQAALLIGQINRLENEITIRSNIVKYLNEKLKGLPGISPQGRKEYASIQGYSMYMFKFCEDTFNGYSKQLFIEKMNTAGFPVRTTYPVFYKTKMFENLYKNNKQFQFIQNKIDYSKFHYESSDLISSKVLWLPHTFLLSDQKTIDKFIDLIYQTYTDSKVSSSH</sequence>
<dbReference type="InterPro" id="IPR015424">
    <property type="entry name" value="PyrdxlP-dep_Trfase"/>
</dbReference>
<dbReference type="Pfam" id="PF01041">
    <property type="entry name" value="DegT_DnrJ_EryC1"/>
    <property type="match status" value="1"/>
</dbReference>
<dbReference type="PANTHER" id="PTHR30244:SF34">
    <property type="entry name" value="DTDP-4-AMINO-4,6-DIDEOXYGALACTOSE TRANSAMINASE"/>
    <property type="match status" value="1"/>
</dbReference>
<evidence type="ECO:0000256" key="2">
    <source>
        <dbReference type="PIRSR" id="PIRSR000390-2"/>
    </source>
</evidence>
<dbReference type="PANTHER" id="PTHR30244">
    <property type="entry name" value="TRANSAMINASE"/>
    <property type="match status" value="1"/>
</dbReference>
<comment type="similarity">
    <text evidence="3">Belongs to the DegT/DnrJ/EryC1 family.</text>
</comment>
<evidence type="ECO:0000313" key="5">
    <source>
        <dbReference type="Proteomes" id="UP000237319"/>
    </source>
</evidence>
<dbReference type="GO" id="GO:0030170">
    <property type="term" value="F:pyridoxal phosphate binding"/>
    <property type="evidence" value="ECO:0007669"/>
    <property type="project" value="TreeGrafter"/>
</dbReference>
<accession>A0A2S5D1S2</accession>
<proteinExistence type="inferred from homology"/>
<dbReference type="GO" id="GO:0000271">
    <property type="term" value="P:polysaccharide biosynthetic process"/>
    <property type="evidence" value="ECO:0007669"/>
    <property type="project" value="TreeGrafter"/>
</dbReference>
<keyword evidence="5" id="KW-1185">Reference proteome</keyword>
<feature type="active site" description="Proton acceptor" evidence="1">
    <location>
        <position position="181"/>
    </location>
</feature>
<dbReference type="GO" id="GO:0008483">
    <property type="term" value="F:transaminase activity"/>
    <property type="evidence" value="ECO:0007669"/>
    <property type="project" value="TreeGrafter"/>
</dbReference>
<dbReference type="Gene3D" id="3.40.640.10">
    <property type="entry name" value="Type I PLP-dependent aspartate aminotransferase-like (Major domain)"/>
    <property type="match status" value="1"/>
</dbReference>